<dbReference type="InterPro" id="IPR000014">
    <property type="entry name" value="PAS"/>
</dbReference>
<dbReference type="PROSITE" id="PS50110">
    <property type="entry name" value="RESPONSE_REGULATORY"/>
    <property type="match status" value="1"/>
</dbReference>
<dbReference type="InterPro" id="IPR000700">
    <property type="entry name" value="PAS-assoc_C"/>
</dbReference>
<keyword evidence="12" id="KW-0067">ATP-binding</keyword>
<evidence type="ECO:0000256" key="18">
    <source>
        <dbReference type="SAM" id="Coils"/>
    </source>
</evidence>
<keyword evidence="6 17" id="KW-0597">Phosphoprotein</keyword>
<evidence type="ECO:0000256" key="7">
    <source>
        <dbReference type="ARBA" id="ARBA00022679"/>
    </source>
</evidence>
<reference evidence="24 25" key="1">
    <citation type="submission" date="2018-06" db="EMBL/GenBank/DDBJ databases">
        <title>Pseudomonas diversity within urban Lake Michigan freshwaters.</title>
        <authorList>
            <person name="Batrich M."/>
            <person name="Hatzopoulos T."/>
            <person name="Putonti C."/>
        </authorList>
    </citation>
    <scope>NUCLEOTIDE SEQUENCE [LARGE SCALE GENOMIC DNA]</scope>
    <source>
        <strain evidence="24 25">MB-090624</strain>
    </source>
</reference>
<dbReference type="Gene3D" id="1.10.287.130">
    <property type="match status" value="1"/>
</dbReference>
<dbReference type="SUPFAM" id="SSF47226">
    <property type="entry name" value="Histidine-containing phosphotransfer domain, HPT domain"/>
    <property type="match status" value="1"/>
</dbReference>
<dbReference type="Pfam" id="PF02518">
    <property type="entry name" value="HATPase_c"/>
    <property type="match status" value="1"/>
</dbReference>
<dbReference type="Proteomes" id="UP000248188">
    <property type="component" value="Unassembled WGS sequence"/>
</dbReference>
<dbReference type="InterPro" id="IPR001638">
    <property type="entry name" value="Solute-binding_3/MltF_N"/>
</dbReference>
<dbReference type="PRINTS" id="PR00344">
    <property type="entry name" value="BCTRLSENSOR"/>
</dbReference>
<keyword evidence="9" id="KW-0732">Signal</keyword>
<keyword evidence="5" id="KW-0997">Cell inner membrane</keyword>
<keyword evidence="13" id="KW-1133">Transmembrane helix</keyword>
<dbReference type="PROSITE" id="PS50109">
    <property type="entry name" value="HIS_KIN"/>
    <property type="match status" value="1"/>
</dbReference>
<dbReference type="CDD" id="cd13707">
    <property type="entry name" value="PBP2_BvgS_D2"/>
    <property type="match status" value="1"/>
</dbReference>
<dbReference type="InterPro" id="IPR049870">
    <property type="entry name" value="BvgS-like_periplasmic1"/>
</dbReference>
<feature type="domain" description="Histidine kinase" evidence="19">
    <location>
        <begin position="727"/>
        <end position="950"/>
    </location>
</feature>
<proteinExistence type="predicted"/>
<accession>A0A9Q6IER6</accession>
<dbReference type="InterPro" id="IPR003594">
    <property type="entry name" value="HATPase_dom"/>
</dbReference>
<dbReference type="Gene3D" id="3.40.190.10">
    <property type="entry name" value="Periplasmic binding protein-like II"/>
    <property type="match status" value="4"/>
</dbReference>
<evidence type="ECO:0000256" key="1">
    <source>
        <dbReference type="ARBA" id="ARBA00000085"/>
    </source>
</evidence>
<feature type="domain" description="HPt" evidence="23">
    <location>
        <begin position="1108"/>
        <end position="1204"/>
    </location>
</feature>
<feature type="coiled-coil region" evidence="18">
    <location>
        <begin position="1109"/>
        <end position="1140"/>
    </location>
</feature>
<protein>
    <recommendedName>
        <fullName evidence="3">histidine kinase</fullName>
        <ecNumber evidence="3">2.7.13.3</ecNumber>
    </recommendedName>
</protein>
<keyword evidence="11 24" id="KW-0418">Kinase</keyword>
<name>A0A9Q6IER6_9PSED</name>
<dbReference type="EMBL" id="QJRN01000008">
    <property type="protein sequence ID" value="PYC36192.1"/>
    <property type="molecule type" value="Genomic_DNA"/>
</dbReference>
<evidence type="ECO:0000256" key="12">
    <source>
        <dbReference type="ARBA" id="ARBA00022840"/>
    </source>
</evidence>
<dbReference type="InterPro" id="IPR049871">
    <property type="entry name" value="BvgS-like_periplasmic2"/>
</dbReference>
<evidence type="ECO:0000256" key="13">
    <source>
        <dbReference type="ARBA" id="ARBA00022989"/>
    </source>
</evidence>
<dbReference type="SMART" id="SM00091">
    <property type="entry name" value="PAS"/>
    <property type="match status" value="1"/>
</dbReference>
<dbReference type="CDD" id="cd00088">
    <property type="entry name" value="HPT"/>
    <property type="match status" value="1"/>
</dbReference>
<dbReference type="InterPro" id="IPR036890">
    <property type="entry name" value="HATPase_C_sf"/>
</dbReference>
<keyword evidence="7" id="KW-0808">Transferase</keyword>
<dbReference type="GO" id="GO:0005886">
    <property type="term" value="C:plasma membrane"/>
    <property type="evidence" value="ECO:0007669"/>
    <property type="project" value="UniProtKB-SubCell"/>
</dbReference>
<dbReference type="SUPFAM" id="SSF55874">
    <property type="entry name" value="ATPase domain of HSP90 chaperone/DNA topoisomerase II/histidine kinase"/>
    <property type="match status" value="1"/>
</dbReference>
<evidence type="ECO:0000256" key="15">
    <source>
        <dbReference type="ARBA" id="ARBA00023136"/>
    </source>
</evidence>
<comment type="caution">
    <text evidence="24">The sequence shown here is derived from an EMBL/GenBank/DDBJ whole genome shotgun (WGS) entry which is preliminary data.</text>
</comment>
<dbReference type="InterPro" id="IPR003661">
    <property type="entry name" value="HisK_dim/P_dom"/>
</dbReference>
<gene>
    <name evidence="24" type="ORF">DMX08_14315</name>
</gene>
<dbReference type="InterPro" id="IPR004358">
    <property type="entry name" value="Sig_transdc_His_kin-like_C"/>
</dbReference>
<dbReference type="InterPro" id="IPR011006">
    <property type="entry name" value="CheY-like_superfamily"/>
</dbReference>
<dbReference type="CDD" id="cd13705">
    <property type="entry name" value="PBP2_BvgS_D1"/>
    <property type="match status" value="1"/>
</dbReference>
<keyword evidence="14" id="KW-0902">Two-component regulatory system</keyword>
<keyword evidence="10" id="KW-0547">Nucleotide-binding</keyword>
<dbReference type="GO" id="GO:0000155">
    <property type="term" value="F:phosphorelay sensor kinase activity"/>
    <property type="evidence" value="ECO:0007669"/>
    <property type="project" value="InterPro"/>
</dbReference>
<dbReference type="CDD" id="cd00082">
    <property type="entry name" value="HisKA"/>
    <property type="match status" value="1"/>
</dbReference>
<dbReference type="SUPFAM" id="SSF47384">
    <property type="entry name" value="Homodimeric domain of signal transducing histidine kinase"/>
    <property type="match status" value="1"/>
</dbReference>
<feature type="domain" description="Response regulatory" evidence="20">
    <location>
        <begin position="972"/>
        <end position="1091"/>
    </location>
</feature>
<dbReference type="CDD" id="cd16922">
    <property type="entry name" value="HATPase_EvgS-ArcB-TorS-like"/>
    <property type="match status" value="1"/>
</dbReference>
<dbReference type="InterPro" id="IPR013656">
    <property type="entry name" value="PAS_4"/>
</dbReference>
<dbReference type="GO" id="GO:0009927">
    <property type="term" value="F:histidine phosphotransfer kinase activity"/>
    <property type="evidence" value="ECO:0007669"/>
    <property type="project" value="TreeGrafter"/>
</dbReference>
<comment type="subcellular location">
    <subcellularLocation>
        <location evidence="2">Cell inner membrane</location>
        <topology evidence="2">Multi-pass membrane protein</topology>
    </subcellularLocation>
</comment>
<dbReference type="Gene3D" id="3.30.450.20">
    <property type="entry name" value="PAS domain"/>
    <property type="match status" value="1"/>
</dbReference>
<feature type="domain" description="PAC" evidence="22">
    <location>
        <begin position="658"/>
        <end position="709"/>
    </location>
</feature>
<evidence type="ECO:0000259" key="20">
    <source>
        <dbReference type="PROSITE" id="PS50110"/>
    </source>
</evidence>
<dbReference type="AlphaFoldDB" id="A0A9Q6IER6"/>
<dbReference type="SUPFAM" id="SSF52172">
    <property type="entry name" value="CheY-like"/>
    <property type="match status" value="1"/>
</dbReference>
<dbReference type="SUPFAM" id="SSF53850">
    <property type="entry name" value="Periplasmic binding protein-like II"/>
    <property type="match status" value="2"/>
</dbReference>
<evidence type="ECO:0000256" key="14">
    <source>
        <dbReference type="ARBA" id="ARBA00023012"/>
    </source>
</evidence>
<dbReference type="Pfam" id="PF00512">
    <property type="entry name" value="HisKA"/>
    <property type="match status" value="1"/>
</dbReference>
<dbReference type="GO" id="GO:0005524">
    <property type="term" value="F:ATP binding"/>
    <property type="evidence" value="ECO:0007669"/>
    <property type="project" value="UniProtKB-KW"/>
</dbReference>
<evidence type="ECO:0000256" key="5">
    <source>
        <dbReference type="ARBA" id="ARBA00022519"/>
    </source>
</evidence>
<evidence type="ECO:0000259" key="22">
    <source>
        <dbReference type="PROSITE" id="PS50113"/>
    </source>
</evidence>
<dbReference type="SMART" id="SM00387">
    <property type="entry name" value="HATPase_c"/>
    <property type="match status" value="1"/>
</dbReference>
<evidence type="ECO:0000259" key="23">
    <source>
        <dbReference type="PROSITE" id="PS50894"/>
    </source>
</evidence>
<dbReference type="PANTHER" id="PTHR43047:SF72">
    <property type="entry name" value="OSMOSENSING HISTIDINE PROTEIN KINASE SLN1"/>
    <property type="match status" value="1"/>
</dbReference>
<dbReference type="PANTHER" id="PTHR43047">
    <property type="entry name" value="TWO-COMPONENT HISTIDINE PROTEIN KINASE"/>
    <property type="match status" value="1"/>
</dbReference>
<dbReference type="InterPro" id="IPR001789">
    <property type="entry name" value="Sig_transdc_resp-reg_receiver"/>
</dbReference>
<dbReference type="SMART" id="SM00388">
    <property type="entry name" value="HisKA"/>
    <property type="match status" value="1"/>
</dbReference>
<evidence type="ECO:0000256" key="17">
    <source>
        <dbReference type="PROSITE-ProRule" id="PRU00169"/>
    </source>
</evidence>
<sequence length="1204" mass="133968">MMLRQTYRVGRVLGLLLAGLLAWAVLWGVALAGTVKNLPFKLVPAFADLQPLALAPAEQQWLATHPRLRVGIAIDDYQPIDITRDRNRYQGISADYLGLVGERLDVTMEVLGFSEREQAVEALRNGTIDVLTSANGYERGLSGLRFTSDYMPDRAVVVVRRDGSSPSGDLAGKKLVLLDGYANAEQVHAAYPNSQIMLSPNLYSGLEALNQGDADAFIGNEVIVRAYKALRPYLAVHIQDESRLPPTGFAFATRDDNALLAGMLEQALQSIDESLQREIQARWTTGLGANISGERIELSAEEQAWILQHPHVMVASQQYPPHVFKDKEGRWAGLNIDLLNRISRMTGLHFVHKESLSTAQTLEWLESGQAQMTSTLTASEDRRLFLNFSHAFGGAAWVFVVRPEDRRLSSLEQMAGEVLALPARHTLESYIRRYYPDIRLRSVASYEEARALVSSGEAMATIQNEVQVQALGLGPADDGLRVGRSVEGTWSADEFSVRKDQPELLSILNKSLEALPVAELSAIRLKWLGATPVPMPVWQRVPTWVYWAISTALLFGLISLAWSSRLKLQIQQRLQAEQRLNDQLVFMRALLDGIPNPIFVRDLQGRLITCNKSYEQQLGTSLEQIQGRQLTELDLLPAATARQLHGEIMQLLASEESVFADRQVQTRNGSIHAYQWTVPFYSAEGRLQGLLGGWIDITERKRLENQLVEARQSADQANAAKSAFLSTMSHEIRTPMTAIVGLLELEKEQARVRGAPFSEALRVAYQSAQELISLMGDSLDLAKIEAGHMQLVPQVTALKPFFDSVRQLFEVTARNQGVHLQLVFHEEARGRYLFDPLRLRQVLHNLLSNALKFTAEGEVRVTVERQPDESGIPCLRISVADTGPGISAEQQARIFTPFVQADAMTSSTYGGTGLGLSICRQLIELMGGRIHLLSEPGAGTVVVIELYLERVSEDLDPQVSPPAERPPSRSIEVLVVDDLSANRMVLSQQLMFLGHRVVACDNAREALQRWRSGTFDVLMTDCNMPGMSGYALTEAIRQVEAQEGRSPCPVIGCTANAFEDERERCERAGMDQLLVKPVTLDQLAQSLARFLPSPSFNIQTLRGMTQADEHVLQRMLQELLRNLAQEQQALEEALAVLDWERLRGTLHRLKGVCCLIDALPLAKACIELEVLVKERQEQALGRQWPLLLEVMGILRSDIQMALDE</sequence>
<evidence type="ECO:0000256" key="2">
    <source>
        <dbReference type="ARBA" id="ARBA00004429"/>
    </source>
</evidence>
<dbReference type="InterPro" id="IPR005467">
    <property type="entry name" value="His_kinase_dom"/>
</dbReference>
<dbReference type="PROSITE" id="PS50112">
    <property type="entry name" value="PAS"/>
    <property type="match status" value="1"/>
</dbReference>
<evidence type="ECO:0000259" key="19">
    <source>
        <dbReference type="PROSITE" id="PS50109"/>
    </source>
</evidence>
<dbReference type="InterPro" id="IPR008207">
    <property type="entry name" value="Sig_transdc_His_kin_Hpt_dom"/>
</dbReference>
<dbReference type="Pfam" id="PF01627">
    <property type="entry name" value="Hpt"/>
    <property type="match status" value="1"/>
</dbReference>
<evidence type="ECO:0000313" key="24">
    <source>
        <dbReference type="EMBL" id="PYC36192.1"/>
    </source>
</evidence>
<feature type="modified residue" description="4-aspartylphosphate" evidence="17">
    <location>
        <position position="1021"/>
    </location>
</feature>
<evidence type="ECO:0000256" key="10">
    <source>
        <dbReference type="ARBA" id="ARBA00022741"/>
    </source>
</evidence>
<dbReference type="InterPro" id="IPR036641">
    <property type="entry name" value="HPT_dom_sf"/>
</dbReference>
<dbReference type="NCBIfam" id="TIGR00229">
    <property type="entry name" value="sensory_box"/>
    <property type="match status" value="1"/>
</dbReference>
<dbReference type="EC" id="2.7.13.3" evidence="3"/>
<dbReference type="PROSITE" id="PS50894">
    <property type="entry name" value="HPT"/>
    <property type="match status" value="1"/>
</dbReference>
<evidence type="ECO:0000256" key="8">
    <source>
        <dbReference type="ARBA" id="ARBA00022692"/>
    </source>
</evidence>
<dbReference type="CDD" id="cd00130">
    <property type="entry name" value="PAS"/>
    <property type="match status" value="1"/>
</dbReference>
<comment type="catalytic activity">
    <reaction evidence="1">
        <text>ATP + protein L-histidine = ADP + protein N-phospho-L-histidine.</text>
        <dbReference type="EC" id="2.7.13.3"/>
    </reaction>
</comment>
<keyword evidence="8" id="KW-0812">Transmembrane</keyword>
<evidence type="ECO:0000256" key="16">
    <source>
        <dbReference type="PROSITE-ProRule" id="PRU00110"/>
    </source>
</evidence>
<dbReference type="Gene3D" id="3.30.565.10">
    <property type="entry name" value="Histidine kinase-like ATPase, C-terminal domain"/>
    <property type="match status" value="1"/>
</dbReference>
<dbReference type="SMART" id="SM00062">
    <property type="entry name" value="PBPb"/>
    <property type="match status" value="2"/>
</dbReference>
<dbReference type="FunFam" id="3.30.565.10:FF:000010">
    <property type="entry name" value="Sensor histidine kinase RcsC"/>
    <property type="match status" value="1"/>
</dbReference>
<evidence type="ECO:0000259" key="21">
    <source>
        <dbReference type="PROSITE" id="PS50112"/>
    </source>
</evidence>
<dbReference type="InterPro" id="IPR036097">
    <property type="entry name" value="HisK_dim/P_sf"/>
</dbReference>
<feature type="domain" description="PAS" evidence="21">
    <location>
        <begin position="583"/>
        <end position="655"/>
    </location>
</feature>
<dbReference type="SMART" id="SM00448">
    <property type="entry name" value="REC"/>
    <property type="match status" value="1"/>
</dbReference>
<evidence type="ECO:0000256" key="9">
    <source>
        <dbReference type="ARBA" id="ARBA00022729"/>
    </source>
</evidence>
<dbReference type="Pfam" id="PF00072">
    <property type="entry name" value="Response_reg"/>
    <property type="match status" value="1"/>
</dbReference>
<dbReference type="Gene3D" id="3.40.50.2300">
    <property type="match status" value="1"/>
</dbReference>
<evidence type="ECO:0000256" key="4">
    <source>
        <dbReference type="ARBA" id="ARBA00022475"/>
    </source>
</evidence>
<evidence type="ECO:0000256" key="6">
    <source>
        <dbReference type="ARBA" id="ARBA00022553"/>
    </source>
</evidence>
<evidence type="ECO:0000256" key="11">
    <source>
        <dbReference type="ARBA" id="ARBA00022777"/>
    </source>
</evidence>
<dbReference type="CDD" id="cd17546">
    <property type="entry name" value="REC_hyHK_CKI1_RcsC-like"/>
    <property type="match status" value="1"/>
</dbReference>
<dbReference type="Gene3D" id="1.20.120.160">
    <property type="entry name" value="HPT domain"/>
    <property type="match status" value="1"/>
</dbReference>
<feature type="modified residue" description="Phosphohistidine" evidence="16">
    <location>
        <position position="1147"/>
    </location>
</feature>
<keyword evidence="4" id="KW-1003">Cell membrane</keyword>
<keyword evidence="18" id="KW-0175">Coiled coil</keyword>
<evidence type="ECO:0000256" key="3">
    <source>
        <dbReference type="ARBA" id="ARBA00012438"/>
    </source>
</evidence>
<dbReference type="Pfam" id="PF08448">
    <property type="entry name" value="PAS_4"/>
    <property type="match status" value="1"/>
</dbReference>
<dbReference type="PROSITE" id="PS50113">
    <property type="entry name" value="PAC"/>
    <property type="match status" value="1"/>
</dbReference>
<organism evidence="24 25">
    <name type="scientific">Pseudomonas protegens</name>
    <dbReference type="NCBI Taxonomy" id="380021"/>
    <lineage>
        <taxon>Bacteria</taxon>
        <taxon>Pseudomonadati</taxon>
        <taxon>Pseudomonadota</taxon>
        <taxon>Gammaproteobacteria</taxon>
        <taxon>Pseudomonadales</taxon>
        <taxon>Pseudomonadaceae</taxon>
        <taxon>Pseudomonas</taxon>
    </lineage>
</organism>
<evidence type="ECO:0000313" key="25">
    <source>
        <dbReference type="Proteomes" id="UP000248188"/>
    </source>
</evidence>
<dbReference type="InterPro" id="IPR035965">
    <property type="entry name" value="PAS-like_dom_sf"/>
</dbReference>
<dbReference type="SUPFAM" id="SSF55785">
    <property type="entry name" value="PYP-like sensor domain (PAS domain)"/>
    <property type="match status" value="1"/>
</dbReference>
<keyword evidence="15" id="KW-0472">Membrane</keyword>
<dbReference type="Pfam" id="PF00497">
    <property type="entry name" value="SBP_bac_3"/>
    <property type="match status" value="2"/>
</dbReference>